<keyword evidence="4" id="KW-1185">Reference proteome</keyword>
<dbReference type="Pfam" id="PF01301">
    <property type="entry name" value="Glyco_hydro_35"/>
    <property type="match status" value="1"/>
</dbReference>
<feature type="domain" description="Glycoside hydrolase 35 catalytic" evidence="2">
    <location>
        <begin position="2"/>
        <end position="45"/>
    </location>
</feature>
<evidence type="ECO:0000313" key="3">
    <source>
        <dbReference type="EMBL" id="CAG8456776.1"/>
    </source>
</evidence>
<feature type="non-terminal residue" evidence="3">
    <location>
        <position position="500"/>
    </location>
</feature>
<dbReference type="Proteomes" id="UP000789342">
    <property type="component" value="Unassembled WGS sequence"/>
</dbReference>
<gene>
    <name evidence="3" type="ORF">AMORRO_LOCUS1193</name>
</gene>
<dbReference type="GO" id="GO:0005975">
    <property type="term" value="P:carbohydrate metabolic process"/>
    <property type="evidence" value="ECO:0007669"/>
    <property type="project" value="InterPro"/>
</dbReference>
<comment type="similarity">
    <text evidence="1">Belongs to the glycosyl hydrolase 35 family.</text>
</comment>
<sequence>MLSLYMTYGGTNWGTLGDTDGYTSYDYSACIREYGYISSRLRKLRLGILFARSFFDSFAKTERVKNPNVTASINNVINCQRRSVVNPDNRKNGVLFTFIRNFSEQKHPIFQLYVEYQEDDDGKVIDKGCEIWIVPVNNVGEMAFQGAISVDGNLGYSIRKVGQAIHILSFNGVGGYARIRSAETTKDLYVLALHKEFLGTLHAMFDEPHWAQSDNRTVFLPHSPTIVTWGTQNVYYNNLNATIETEHGDQEHEITILSSKPPADHVRQQIHQTYPLPFVCKKQLTAGEKTSEVHLAPKLYNWRTRVTYFPELSWRPIELKNGGALENYYVSGHVLYLGEFPCKYIAENVWLHVNMRHRCTIFVNGQFVGGHTTFSRQFFFPGTKTGPEIFTSLGAEKYDITRYLNLPGSQEKNSIIVFVDSWGLSRQSVVFCDATNPRGIISASIKGLEPETRVRWSICGVDVRKLDIPYTSTGIPDENKQTDWIDHNSGIGSHGVLPSD</sequence>
<dbReference type="Gene3D" id="3.20.20.80">
    <property type="entry name" value="Glycosidases"/>
    <property type="match status" value="1"/>
</dbReference>
<dbReference type="OrthoDB" id="1657402at2759"/>
<proteinExistence type="inferred from homology"/>
<accession>A0A9N8YUK7</accession>
<organism evidence="3 4">
    <name type="scientific">Acaulospora morrowiae</name>
    <dbReference type="NCBI Taxonomy" id="94023"/>
    <lineage>
        <taxon>Eukaryota</taxon>
        <taxon>Fungi</taxon>
        <taxon>Fungi incertae sedis</taxon>
        <taxon>Mucoromycota</taxon>
        <taxon>Glomeromycotina</taxon>
        <taxon>Glomeromycetes</taxon>
        <taxon>Diversisporales</taxon>
        <taxon>Acaulosporaceae</taxon>
        <taxon>Acaulospora</taxon>
    </lineage>
</organism>
<dbReference type="SUPFAM" id="SSF49785">
    <property type="entry name" value="Galactose-binding domain-like"/>
    <property type="match status" value="1"/>
</dbReference>
<dbReference type="EMBL" id="CAJVPV010000430">
    <property type="protein sequence ID" value="CAG8456776.1"/>
    <property type="molecule type" value="Genomic_DNA"/>
</dbReference>
<dbReference type="AlphaFoldDB" id="A0A9N8YUK7"/>
<reference evidence="3" key="1">
    <citation type="submission" date="2021-06" db="EMBL/GenBank/DDBJ databases">
        <authorList>
            <person name="Kallberg Y."/>
            <person name="Tangrot J."/>
            <person name="Rosling A."/>
        </authorList>
    </citation>
    <scope>NUCLEOTIDE SEQUENCE</scope>
    <source>
        <strain evidence="3">CL551</strain>
    </source>
</reference>
<dbReference type="Gene3D" id="2.60.120.260">
    <property type="entry name" value="Galactose-binding domain-like"/>
    <property type="match status" value="1"/>
</dbReference>
<dbReference type="GO" id="GO:0004553">
    <property type="term" value="F:hydrolase activity, hydrolyzing O-glycosyl compounds"/>
    <property type="evidence" value="ECO:0007669"/>
    <property type="project" value="InterPro"/>
</dbReference>
<name>A0A9N8YUK7_9GLOM</name>
<dbReference type="PANTHER" id="PTHR23421">
    <property type="entry name" value="BETA-GALACTOSIDASE RELATED"/>
    <property type="match status" value="1"/>
</dbReference>
<evidence type="ECO:0000259" key="2">
    <source>
        <dbReference type="Pfam" id="PF01301"/>
    </source>
</evidence>
<comment type="caution">
    <text evidence="3">The sequence shown here is derived from an EMBL/GenBank/DDBJ whole genome shotgun (WGS) entry which is preliminary data.</text>
</comment>
<dbReference type="InterPro" id="IPR031330">
    <property type="entry name" value="Gly_Hdrlase_35_cat"/>
</dbReference>
<dbReference type="SUPFAM" id="SSF51445">
    <property type="entry name" value="(Trans)glycosidases"/>
    <property type="match status" value="1"/>
</dbReference>
<evidence type="ECO:0000256" key="1">
    <source>
        <dbReference type="ARBA" id="ARBA00009809"/>
    </source>
</evidence>
<evidence type="ECO:0000313" key="4">
    <source>
        <dbReference type="Proteomes" id="UP000789342"/>
    </source>
</evidence>
<dbReference type="InterPro" id="IPR017853">
    <property type="entry name" value="GH"/>
</dbReference>
<dbReference type="InterPro" id="IPR008979">
    <property type="entry name" value="Galactose-bd-like_sf"/>
</dbReference>
<protein>
    <submittedName>
        <fullName evidence="3">1979_t:CDS:1</fullName>
    </submittedName>
</protein>
<dbReference type="InterPro" id="IPR001944">
    <property type="entry name" value="Glycoside_Hdrlase_35"/>
</dbReference>